<sequence>MGPTGRVFLATSLLLVAEVSAQLHNSEQAFNTLQGWYNTDTGLWDTAGWWNGANSFTVVADLAQAAQSQNDSSVLQSATEIFANTWAVGPSANPNTDGSVKTNYNSSDPAVWGGGAYDDNGWWALAWLAAYDVTNNDTYLELAQGMFDDLITQAWGTPCGNGGVYWNSDHEYVNAITNELFLSIAAHLANRVPNNSSYYVDWAQQEWNWFASSGLINSNNTINDGLTDSCTNNGQTTWSYNQGVVLGGLVELNKAAPNQSYIDSANTIAQAAISALADPNNVIHDSCEPDCAPDATQFKGIFIRNLLMLQQASPNDQYTTVIQSCANSIWANDRDDSTNQLSVNWAGPFVSPANSSTHSSAMDALVAAISL</sequence>
<dbReference type="Pfam" id="PF03663">
    <property type="entry name" value="Glyco_hydro_76"/>
    <property type="match status" value="1"/>
</dbReference>
<dbReference type="InterPro" id="IPR005198">
    <property type="entry name" value="Glyco_hydro_76"/>
</dbReference>
<dbReference type="Proteomes" id="UP000054383">
    <property type="component" value="Unassembled WGS sequence"/>
</dbReference>
<dbReference type="OrthoDB" id="9984024at2759"/>
<dbReference type="AlphaFoldDB" id="A0A0U1LYT8"/>
<evidence type="ECO:0000313" key="2">
    <source>
        <dbReference type="EMBL" id="CRG88487.1"/>
    </source>
</evidence>
<dbReference type="OMA" id="YYVDWAQ"/>
<dbReference type="InterPro" id="IPR008928">
    <property type="entry name" value="6-hairpin_glycosidase_sf"/>
</dbReference>
<dbReference type="STRING" id="28573.A0A0U1LYT8"/>
<dbReference type="InterPro" id="IPR053169">
    <property type="entry name" value="MUG_Protein"/>
</dbReference>
<accession>A0A0U1LYT8</accession>
<organism evidence="2 3">
    <name type="scientific">Talaromyces islandicus</name>
    <name type="common">Penicillium islandicum</name>
    <dbReference type="NCBI Taxonomy" id="28573"/>
    <lineage>
        <taxon>Eukaryota</taxon>
        <taxon>Fungi</taxon>
        <taxon>Dikarya</taxon>
        <taxon>Ascomycota</taxon>
        <taxon>Pezizomycotina</taxon>
        <taxon>Eurotiomycetes</taxon>
        <taxon>Eurotiomycetidae</taxon>
        <taxon>Eurotiales</taxon>
        <taxon>Trichocomaceae</taxon>
        <taxon>Talaromyces</taxon>
        <taxon>Talaromyces sect. Islandici</taxon>
    </lineage>
</organism>
<feature type="signal peptide" evidence="1">
    <location>
        <begin position="1"/>
        <end position="21"/>
    </location>
</feature>
<keyword evidence="3" id="KW-1185">Reference proteome</keyword>
<reference evidence="2 3" key="1">
    <citation type="submission" date="2015-04" db="EMBL/GenBank/DDBJ databases">
        <authorList>
            <person name="Syromyatnikov M.Y."/>
            <person name="Popov V.N."/>
        </authorList>
    </citation>
    <scope>NUCLEOTIDE SEQUENCE [LARGE SCALE GENOMIC DNA]</scope>
    <source>
        <strain evidence="2">WF-38-12</strain>
    </source>
</reference>
<keyword evidence="1" id="KW-0732">Signal</keyword>
<dbReference type="PANTHER" id="PTHR47791">
    <property type="entry name" value="MEIOTICALLY UP-REGULATED GENE 191 PROTEIN"/>
    <property type="match status" value="1"/>
</dbReference>
<name>A0A0U1LYT8_TALIS</name>
<dbReference type="Gene3D" id="1.50.10.20">
    <property type="match status" value="1"/>
</dbReference>
<dbReference type="SUPFAM" id="SSF48208">
    <property type="entry name" value="Six-hairpin glycosidases"/>
    <property type="match status" value="1"/>
</dbReference>
<gene>
    <name evidence="2" type="ORF">PISL3812_05517</name>
</gene>
<evidence type="ECO:0000256" key="1">
    <source>
        <dbReference type="SAM" id="SignalP"/>
    </source>
</evidence>
<evidence type="ECO:0000313" key="3">
    <source>
        <dbReference type="Proteomes" id="UP000054383"/>
    </source>
</evidence>
<dbReference type="EMBL" id="CVMT01000004">
    <property type="protein sequence ID" value="CRG88487.1"/>
    <property type="molecule type" value="Genomic_DNA"/>
</dbReference>
<proteinExistence type="predicted"/>
<protein>
    <submittedName>
        <fullName evidence="2">Mannan endo-1,6-alpha-mannosidase DFG5</fullName>
    </submittedName>
</protein>
<dbReference type="PANTHER" id="PTHR47791:SF1">
    <property type="entry name" value="ENDO MANNANASE, GH76 FAMILY (EUROFUNG)"/>
    <property type="match status" value="1"/>
</dbReference>
<feature type="chain" id="PRO_5006711368" evidence="1">
    <location>
        <begin position="22"/>
        <end position="371"/>
    </location>
</feature>
<dbReference type="GO" id="GO:0005975">
    <property type="term" value="P:carbohydrate metabolic process"/>
    <property type="evidence" value="ECO:0007669"/>
    <property type="project" value="InterPro"/>
</dbReference>